<reference evidence="3" key="1">
    <citation type="journal article" date="2019" name="Int. J. Syst. Evol. Microbiol.">
        <title>The Global Catalogue of Microorganisms (GCM) 10K type strain sequencing project: providing services to taxonomists for standard genome sequencing and annotation.</title>
        <authorList>
            <consortium name="The Broad Institute Genomics Platform"/>
            <consortium name="The Broad Institute Genome Sequencing Center for Infectious Disease"/>
            <person name="Wu L."/>
            <person name="Ma J."/>
        </authorList>
    </citation>
    <scope>NUCLEOTIDE SEQUENCE [LARGE SCALE GENOMIC DNA]</scope>
    <source>
        <strain evidence="3">JCM 17728</strain>
    </source>
</reference>
<keyword evidence="1" id="KW-0472">Membrane</keyword>
<evidence type="ECO:0000313" key="2">
    <source>
        <dbReference type="EMBL" id="GAA4365032.1"/>
    </source>
</evidence>
<dbReference type="RefSeq" id="WP_345293257.1">
    <property type="nucleotide sequence ID" value="NZ_BAABFV010000002.1"/>
</dbReference>
<dbReference type="Proteomes" id="UP001501011">
    <property type="component" value="Unassembled WGS sequence"/>
</dbReference>
<evidence type="ECO:0000256" key="1">
    <source>
        <dbReference type="SAM" id="Phobius"/>
    </source>
</evidence>
<comment type="caution">
    <text evidence="2">The sequence shown here is derived from an EMBL/GenBank/DDBJ whole genome shotgun (WGS) entry which is preliminary data.</text>
</comment>
<accession>A0ABP8IP78</accession>
<keyword evidence="1" id="KW-0812">Transmembrane</keyword>
<feature type="transmembrane region" description="Helical" evidence="1">
    <location>
        <begin position="7"/>
        <end position="28"/>
    </location>
</feature>
<organism evidence="2 3">
    <name type="scientific">Kangiella marina</name>
    <dbReference type="NCBI Taxonomy" id="1079178"/>
    <lineage>
        <taxon>Bacteria</taxon>
        <taxon>Pseudomonadati</taxon>
        <taxon>Pseudomonadota</taxon>
        <taxon>Gammaproteobacteria</taxon>
        <taxon>Kangiellales</taxon>
        <taxon>Kangiellaceae</taxon>
        <taxon>Kangiella</taxon>
    </lineage>
</organism>
<evidence type="ECO:0008006" key="4">
    <source>
        <dbReference type="Google" id="ProtNLM"/>
    </source>
</evidence>
<sequence length="185" mass="20067">MKNNQEGFSLIVALIILSILATLGVTMMSSGITSQKNASAKEQDAVVFHAAESANGSYKSSYQYGTEHLFNTAEDAYWDELTVPRTGYTRCVDDKGALVPCAPNPRIESDGLVKAKVEAFYHSCETSALKCLGNSWDNNGLGCHTFQLVGEGHLDISQNDVADTGEARTHVEEWVSVVRSCNKSL</sequence>
<keyword evidence="3" id="KW-1185">Reference proteome</keyword>
<name>A0ABP8IP78_9GAMM</name>
<protein>
    <recommendedName>
        <fullName evidence="4">Type 4 fimbrial biogenesis protein PilX N-terminal domain-containing protein</fullName>
    </recommendedName>
</protein>
<gene>
    <name evidence="2" type="ORF">GCM10023151_21850</name>
</gene>
<evidence type="ECO:0000313" key="3">
    <source>
        <dbReference type="Proteomes" id="UP001501011"/>
    </source>
</evidence>
<dbReference type="EMBL" id="BAABFV010000002">
    <property type="protein sequence ID" value="GAA4365032.1"/>
    <property type="molecule type" value="Genomic_DNA"/>
</dbReference>
<proteinExistence type="predicted"/>
<keyword evidence="1" id="KW-1133">Transmembrane helix</keyword>